<keyword evidence="1" id="KW-1133">Transmembrane helix</keyword>
<dbReference type="PANTHER" id="PTHR33103">
    <property type="entry name" value="OS01G0153900 PROTEIN"/>
    <property type="match status" value="1"/>
</dbReference>
<proteinExistence type="predicted"/>
<organism evidence="2 3">
    <name type="scientific">Ficus carica</name>
    <name type="common">Common fig</name>
    <dbReference type="NCBI Taxonomy" id="3494"/>
    <lineage>
        <taxon>Eukaryota</taxon>
        <taxon>Viridiplantae</taxon>
        <taxon>Streptophyta</taxon>
        <taxon>Embryophyta</taxon>
        <taxon>Tracheophyta</taxon>
        <taxon>Spermatophyta</taxon>
        <taxon>Magnoliopsida</taxon>
        <taxon>eudicotyledons</taxon>
        <taxon>Gunneridae</taxon>
        <taxon>Pentapetalae</taxon>
        <taxon>rosids</taxon>
        <taxon>fabids</taxon>
        <taxon>Rosales</taxon>
        <taxon>Moraceae</taxon>
        <taxon>Ficeae</taxon>
        <taxon>Ficus</taxon>
    </lineage>
</organism>
<name>A0AA87YYY7_FICCA</name>
<evidence type="ECO:0000313" key="2">
    <source>
        <dbReference type="EMBL" id="GMN26804.1"/>
    </source>
</evidence>
<accession>A0AA87YYY7</accession>
<comment type="caution">
    <text evidence="2">The sequence shown here is derived from an EMBL/GenBank/DDBJ whole genome shotgun (WGS) entry which is preliminary data.</text>
</comment>
<keyword evidence="1" id="KW-0812">Transmembrane</keyword>
<dbReference type="Proteomes" id="UP001187192">
    <property type="component" value="Unassembled WGS sequence"/>
</dbReference>
<feature type="transmembrane region" description="Helical" evidence="1">
    <location>
        <begin position="36"/>
        <end position="55"/>
    </location>
</feature>
<dbReference type="AlphaFoldDB" id="A0AA87YYY7"/>
<dbReference type="InterPro" id="IPR007750">
    <property type="entry name" value="DUF674"/>
</dbReference>
<sequence>MAEDHEVNHMISLKVYVDEKKKKKKRVIYAECDEHFVDFLFSFLTISLGYLVLLARGNRSVSMSSTRIGCMFNLYHSVENLDAEHIHNDACKAMLLSPRNARGRRTLQAPEAKNLQLPMNREMNLRASVEHGGSCFMQGKGSFMILDDLQVNAASSSAI</sequence>
<dbReference type="Pfam" id="PF05056">
    <property type="entry name" value="DUF674"/>
    <property type="match status" value="1"/>
</dbReference>
<evidence type="ECO:0000256" key="1">
    <source>
        <dbReference type="SAM" id="Phobius"/>
    </source>
</evidence>
<keyword evidence="1" id="KW-0472">Membrane</keyword>
<dbReference type="PANTHER" id="PTHR33103:SF27">
    <property type="entry name" value="OS04G0594700 PROTEIN"/>
    <property type="match status" value="1"/>
</dbReference>
<keyword evidence="3" id="KW-1185">Reference proteome</keyword>
<evidence type="ECO:0000313" key="3">
    <source>
        <dbReference type="Proteomes" id="UP001187192"/>
    </source>
</evidence>
<gene>
    <name evidence="2" type="ORF">TIFTF001_001448</name>
</gene>
<dbReference type="EMBL" id="BTGU01000001">
    <property type="protein sequence ID" value="GMN26804.1"/>
    <property type="molecule type" value="Genomic_DNA"/>
</dbReference>
<protein>
    <submittedName>
        <fullName evidence="2">Uncharacterized protein</fullName>
    </submittedName>
</protein>
<reference evidence="2" key="1">
    <citation type="submission" date="2023-07" db="EMBL/GenBank/DDBJ databases">
        <title>draft genome sequence of fig (Ficus carica).</title>
        <authorList>
            <person name="Takahashi T."/>
            <person name="Nishimura K."/>
        </authorList>
    </citation>
    <scope>NUCLEOTIDE SEQUENCE</scope>
</reference>
<dbReference type="Gramene" id="FCD_00014073-RA">
    <property type="protein sequence ID" value="FCD_00014073-RA:cds"/>
    <property type="gene ID" value="FCD_00014073"/>
</dbReference>